<dbReference type="EMBL" id="CAJVPY010025895">
    <property type="protein sequence ID" value="CAG8788910.1"/>
    <property type="molecule type" value="Genomic_DNA"/>
</dbReference>
<dbReference type="SUPFAM" id="SSF57756">
    <property type="entry name" value="Retrovirus zinc finger-like domains"/>
    <property type="match status" value="1"/>
</dbReference>
<feature type="coiled-coil region" evidence="2">
    <location>
        <begin position="36"/>
        <end position="84"/>
    </location>
</feature>
<organism evidence="5 6">
    <name type="scientific">Dentiscutata erythropus</name>
    <dbReference type="NCBI Taxonomy" id="1348616"/>
    <lineage>
        <taxon>Eukaryota</taxon>
        <taxon>Fungi</taxon>
        <taxon>Fungi incertae sedis</taxon>
        <taxon>Mucoromycota</taxon>
        <taxon>Glomeromycotina</taxon>
        <taxon>Glomeromycetes</taxon>
        <taxon>Diversisporales</taxon>
        <taxon>Gigasporaceae</taxon>
        <taxon>Dentiscutata</taxon>
    </lineage>
</organism>
<dbReference type="InterPro" id="IPR001878">
    <property type="entry name" value="Znf_CCHC"/>
</dbReference>
<feature type="domain" description="CCHC-type" evidence="4">
    <location>
        <begin position="450"/>
        <end position="467"/>
    </location>
</feature>
<keyword evidence="1" id="KW-0862">Zinc</keyword>
<keyword evidence="6" id="KW-1185">Reference proteome</keyword>
<feature type="compositionally biased region" description="Acidic residues" evidence="3">
    <location>
        <begin position="486"/>
        <end position="503"/>
    </location>
</feature>
<evidence type="ECO:0000313" key="6">
    <source>
        <dbReference type="Proteomes" id="UP000789405"/>
    </source>
</evidence>
<dbReference type="Gene3D" id="1.20.5.340">
    <property type="match status" value="1"/>
</dbReference>
<dbReference type="PROSITE" id="PS50158">
    <property type="entry name" value="ZF_CCHC"/>
    <property type="match status" value="1"/>
</dbReference>
<feature type="non-terminal residue" evidence="5">
    <location>
        <position position="1"/>
    </location>
</feature>
<dbReference type="Proteomes" id="UP000789405">
    <property type="component" value="Unassembled WGS sequence"/>
</dbReference>
<evidence type="ECO:0000256" key="2">
    <source>
        <dbReference type="SAM" id="Coils"/>
    </source>
</evidence>
<sequence length="578" mass="67086">MDNLVVTIKKLRIQIQKNEDYITYLEKEITTRDNEIDILRTQVNDLKIRLRKAEADAQSNDKNISVLELQLEEMGEDISLLQHRLQKIKEGMSLTTPGTSASVFTLLNETRNNIRILFDSVRGENDLLNGEIDNLQTQTELKLTQIQNKCHIYERENNQLQEGLAQEYEDEVGRLQTTINEQRDRIDELGNEARNWYQRANQLQGRYDTVLNERDRYRTECFQQEETLRGIHENMAHEGADQLDLEDENANLKEDLRIAGLIIIALRVRRLILINRGYALWQEANNRARRYRRRYTLTNSHNLYGRLTIRAQNRRNVELLREKFAFQLLIQRYNRRLITCHNHVSALITPEEVDRKIQTAVALLENQKSESNKIRSDPNLYLNSMDSDPSFFQNLMNIMKDISNHLSNHEITASGKGKKNNSSSSDDMDAITKGMAELSLNVAKIKKSLRRCSYCHKTGHTSRTCPKRKKSKRKARVHHISKNDNSESDSDCSDSESGTESDSGESSGESDHSIDVKKEKTKFQVPQFKSRKENQSKQTTLEQTIRKIIRSELKEIIPPYLLQSFEPKFSSIKPAHAE</sequence>
<evidence type="ECO:0000259" key="4">
    <source>
        <dbReference type="PROSITE" id="PS50158"/>
    </source>
</evidence>
<keyword evidence="1" id="KW-0479">Metal-binding</keyword>
<dbReference type="OrthoDB" id="2486131at2759"/>
<keyword evidence="2" id="KW-0175">Coiled coil</keyword>
<dbReference type="Gene3D" id="4.10.60.10">
    <property type="entry name" value="Zinc finger, CCHC-type"/>
    <property type="match status" value="1"/>
</dbReference>
<feature type="compositionally biased region" description="Basic and acidic residues" evidence="3">
    <location>
        <begin position="509"/>
        <end position="522"/>
    </location>
</feature>
<dbReference type="SUPFAM" id="SSF57997">
    <property type="entry name" value="Tropomyosin"/>
    <property type="match status" value="1"/>
</dbReference>
<dbReference type="GO" id="GO:0003676">
    <property type="term" value="F:nucleic acid binding"/>
    <property type="evidence" value="ECO:0007669"/>
    <property type="project" value="InterPro"/>
</dbReference>
<dbReference type="GO" id="GO:0008270">
    <property type="term" value="F:zinc ion binding"/>
    <property type="evidence" value="ECO:0007669"/>
    <property type="project" value="UniProtKB-KW"/>
</dbReference>
<reference evidence="5" key="1">
    <citation type="submission" date="2021-06" db="EMBL/GenBank/DDBJ databases">
        <authorList>
            <person name="Kallberg Y."/>
            <person name="Tangrot J."/>
            <person name="Rosling A."/>
        </authorList>
    </citation>
    <scope>NUCLEOTIDE SEQUENCE</scope>
    <source>
        <strain evidence="5">MA453B</strain>
    </source>
</reference>
<feature type="compositionally biased region" description="Basic residues" evidence="3">
    <location>
        <begin position="457"/>
        <end position="480"/>
    </location>
</feature>
<name>A0A9N9NZU3_9GLOM</name>
<accession>A0A9N9NZU3</accession>
<evidence type="ECO:0000256" key="3">
    <source>
        <dbReference type="SAM" id="MobiDB-lite"/>
    </source>
</evidence>
<gene>
    <name evidence="5" type="ORF">DERYTH_LOCUS20998</name>
</gene>
<comment type="caution">
    <text evidence="5">The sequence shown here is derived from an EMBL/GenBank/DDBJ whole genome shotgun (WGS) entry which is preliminary data.</text>
</comment>
<evidence type="ECO:0000256" key="1">
    <source>
        <dbReference type="PROSITE-ProRule" id="PRU00047"/>
    </source>
</evidence>
<keyword evidence="1" id="KW-0863">Zinc-finger</keyword>
<protein>
    <submittedName>
        <fullName evidence="5">3804_t:CDS:1</fullName>
    </submittedName>
</protein>
<feature type="coiled-coil region" evidence="2">
    <location>
        <begin position="118"/>
        <end position="220"/>
    </location>
</feature>
<dbReference type="InterPro" id="IPR036875">
    <property type="entry name" value="Znf_CCHC_sf"/>
</dbReference>
<dbReference type="AlphaFoldDB" id="A0A9N9NZU3"/>
<feature type="region of interest" description="Disordered" evidence="3">
    <location>
        <begin position="457"/>
        <end position="541"/>
    </location>
</feature>
<evidence type="ECO:0000313" key="5">
    <source>
        <dbReference type="EMBL" id="CAG8788910.1"/>
    </source>
</evidence>
<proteinExistence type="predicted"/>